<dbReference type="AlphaFoldDB" id="A0A6B1ID51"/>
<feature type="transmembrane region" description="Helical" evidence="1">
    <location>
        <begin position="70"/>
        <end position="93"/>
    </location>
</feature>
<proteinExistence type="predicted"/>
<evidence type="ECO:0000313" key="3">
    <source>
        <dbReference type="Proteomes" id="UP000460194"/>
    </source>
</evidence>
<feature type="transmembrane region" description="Helical" evidence="1">
    <location>
        <begin position="99"/>
        <end position="117"/>
    </location>
</feature>
<keyword evidence="1" id="KW-0472">Membrane</keyword>
<feature type="transmembrane region" description="Helical" evidence="1">
    <location>
        <begin position="12"/>
        <end position="31"/>
    </location>
</feature>
<evidence type="ECO:0000313" key="2">
    <source>
        <dbReference type="EMBL" id="MYL17119.1"/>
    </source>
</evidence>
<sequence>MSSNTPARRQRLGQYLAVALVCAFGAAQFYGADPRPWGAATGWTVVTALLVGPLAWLARDRLPPDRYETLAYVTAGAAMLAAIGWLGVSLAFAPRLFPYGPGFAAGVASGTLLVLLAERTVVPERMRDAGL</sequence>
<keyword evidence="1" id="KW-1133">Transmembrane helix</keyword>
<dbReference type="Proteomes" id="UP000460194">
    <property type="component" value="Unassembled WGS sequence"/>
</dbReference>
<reference evidence="2 3" key="1">
    <citation type="submission" date="2019-11" db="EMBL/GenBank/DDBJ databases">
        <title>Genome sequences of 17 halophilic strains isolated from different environments.</title>
        <authorList>
            <person name="Furrow R.E."/>
        </authorList>
    </citation>
    <scope>NUCLEOTIDE SEQUENCE [LARGE SCALE GENOMIC DNA]</scope>
    <source>
        <strain evidence="2 3">22517_05_Cabo</strain>
    </source>
</reference>
<gene>
    <name evidence="2" type="ORF">GLW36_10735</name>
</gene>
<accession>A0A6B1ID51</accession>
<dbReference type="EMBL" id="WMEO01000016">
    <property type="protein sequence ID" value="MYL17119.1"/>
    <property type="molecule type" value="Genomic_DNA"/>
</dbReference>
<dbReference type="RefSeq" id="WP_007346166.1">
    <property type="nucleotide sequence ID" value="NZ_WMEO01000016.1"/>
</dbReference>
<evidence type="ECO:0000256" key="1">
    <source>
        <dbReference type="SAM" id="Phobius"/>
    </source>
</evidence>
<feature type="transmembrane region" description="Helical" evidence="1">
    <location>
        <begin position="37"/>
        <end position="58"/>
    </location>
</feature>
<keyword evidence="1" id="KW-0812">Transmembrane</keyword>
<protein>
    <submittedName>
        <fullName evidence="2">Uncharacterized protein</fullName>
    </submittedName>
</protein>
<name>A0A6B1ID51_9EURY</name>
<organism evidence="2 3">
    <name type="scientific">Halorubrum distributum</name>
    <dbReference type="NCBI Taxonomy" id="29283"/>
    <lineage>
        <taxon>Archaea</taxon>
        <taxon>Methanobacteriati</taxon>
        <taxon>Methanobacteriota</taxon>
        <taxon>Stenosarchaea group</taxon>
        <taxon>Halobacteria</taxon>
        <taxon>Halobacteriales</taxon>
        <taxon>Haloferacaceae</taxon>
        <taxon>Halorubrum</taxon>
        <taxon>Halorubrum distributum group</taxon>
    </lineage>
</organism>
<comment type="caution">
    <text evidence="2">The sequence shown here is derived from an EMBL/GenBank/DDBJ whole genome shotgun (WGS) entry which is preliminary data.</text>
</comment>